<dbReference type="CDD" id="cd06533">
    <property type="entry name" value="Glyco_transf_WecG_TagA"/>
    <property type="match status" value="1"/>
</dbReference>
<keyword evidence="4" id="KW-1185">Reference proteome</keyword>
<dbReference type="GO" id="GO:0016758">
    <property type="term" value="F:hexosyltransferase activity"/>
    <property type="evidence" value="ECO:0007669"/>
    <property type="project" value="TreeGrafter"/>
</dbReference>
<dbReference type="Proteomes" id="UP001208771">
    <property type="component" value="Unassembled WGS sequence"/>
</dbReference>
<evidence type="ECO:0000313" key="3">
    <source>
        <dbReference type="EMBL" id="MCX8995868.1"/>
    </source>
</evidence>
<name>A0AAE3MVC6_9HYPH</name>
<protein>
    <submittedName>
        <fullName evidence="3">WecB/TagA/CpsF family glycosyltransferase</fullName>
    </submittedName>
</protein>
<proteinExistence type="predicted"/>
<sequence length="275" mass="31463">MANILIDTDIFERKEYFLNVPYTNIEFENVVELIDSVHGYEKFFYIVTPNVDHAVRLRDNEALRDVYRGAWLSLCDSKPISWMARALFLRLYLVTGSDLTSRLFHETIREGDHVVLIAPYEEVGLKMAKRFPHIEFRCHVPPPDVINNPDAMAECVDFAATGRPDFVFIAIGSPQSELIAHQLSKEPGANGVCICCGASLEFITDLKKRAPVGMQRFGFEWLYRLMSDPRRLWRRYVFAVPPLISMFAAEALRRAKMASSPVGIKSAFSRRLKKI</sequence>
<gene>
    <name evidence="3" type="ORF">NOF55_01975</name>
</gene>
<keyword evidence="2" id="KW-0808">Transferase</keyword>
<dbReference type="PANTHER" id="PTHR34136:SF1">
    <property type="entry name" value="UDP-N-ACETYL-D-MANNOSAMINURONIC ACID TRANSFERASE"/>
    <property type="match status" value="1"/>
</dbReference>
<dbReference type="Pfam" id="PF03808">
    <property type="entry name" value="Glyco_tran_WecG"/>
    <property type="match status" value="1"/>
</dbReference>
<dbReference type="NCBIfam" id="TIGR00696">
    <property type="entry name" value="wecG_tagA_cpsF"/>
    <property type="match status" value="1"/>
</dbReference>
<dbReference type="EMBL" id="JANFPI010000001">
    <property type="protein sequence ID" value="MCX8995868.1"/>
    <property type="molecule type" value="Genomic_DNA"/>
</dbReference>
<evidence type="ECO:0000256" key="1">
    <source>
        <dbReference type="ARBA" id="ARBA00022676"/>
    </source>
</evidence>
<dbReference type="InterPro" id="IPR004629">
    <property type="entry name" value="WecG_TagA_CpsF"/>
</dbReference>
<evidence type="ECO:0000313" key="4">
    <source>
        <dbReference type="Proteomes" id="UP001208771"/>
    </source>
</evidence>
<reference evidence="3" key="1">
    <citation type="submission" date="2022-07" db="EMBL/GenBank/DDBJ databases">
        <title>Ectorhizobium quercum gen.nov., sp. nov.</title>
        <authorList>
            <person name="Ma T."/>
            <person name="Li Y."/>
        </authorList>
    </citation>
    <scope>NUCLEOTIDE SEQUENCE</scope>
    <source>
        <strain evidence="3">BDR2-2</strain>
    </source>
</reference>
<organism evidence="3 4">
    <name type="scientific">Ectorhizobium quercum</name>
    <dbReference type="NCBI Taxonomy" id="2965071"/>
    <lineage>
        <taxon>Bacteria</taxon>
        <taxon>Pseudomonadati</taxon>
        <taxon>Pseudomonadota</taxon>
        <taxon>Alphaproteobacteria</taxon>
        <taxon>Hyphomicrobiales</taxon>
        <taxon>Rhizobiaceae</taxon>
        <taxon>Ectorhizobium</taxon>
    </lineage>
</organism>
<accession>A0AAE3MVC6</accession>
<comment type="caution">
    <text evidence="3">The sequence shown here is derived from an EMBL/GenBank/DDBJ whole genome shotgun (WGS) entry which is preliminary data.</text>
</comment>
<dbReference type="AlphaFoldDB" id="A0AAE3MVC6"/>
<evidence type="ECO:0000256" key="2">
    <source>
        <dbReference type="ARBA" id="ARBA00022679"/>
    </source>
</evidence>
<dbReference type="RefSeq" id="WP_306409636.1">
    <property type="nucleotide sequence ID" value="NZ_JANFPI010000001.1"/>
</dbReference>
<keyword evidence="1" id="KW-0328">Glycosyltransferase</keyword>
<dbReference type="PANTHER" id="PTHR34136">
    <property type="match status" value="1"/>
</dbReference>